<dbReference type="Gene3D" id="3.20.20.80">
    <property type="entry name" value="Glycosidases"/>
    <property type="match status" value="1"/>
</dbReference>
<keyword evidence="5" id="KW-1185">Reference proteome</keyword>
<dbReference type="InterPro" id="IPR050314">
    <property type="entry name" value="Glycosyl_Hydrlase_18"/>
</dbReference>
<dbReference type="PROSITE" id="PS51910">
    <property type="entry name" value="GH18_2"/>
    <property type="match status" value="1"/>
</dbReference>
<dbReference type="EMBL" id="JBBPHU010000003">
    <property type="protein sequence ID" value="KAK7520096.1"/>
    <property type="molecule type" value="Genomic_DNA"/>
</dbReference>
<name>A0ABR1KVX5_9PEZI</name>
<dbReference type="PANTHER" id="PTHR11177:SF228">
    <property type="entry name" value="CHITINASE"/>
    <property type="match status" value="1"/>
</dbReference>
<dbReference type="InterPro" id="IPR011583">
    <property type="entry name" value="Chitinase_II/V-like_cat"/>
</dbReference>
<dbReference type="SUPFAM" id="SSF54556">
    <property type="entry name" value="Chitinase insertion domain"/>
    <property type="match status" value="1"/>
</dbReference>
<evidence type="ECO:0000313" key="4">
    <source>
        <dbReference type="EMBL" id="KAK7520096.1"/>
    </source>
</evidence>
<evidence type="ECO:0000259" key="3">
    <source>
        <dbReference type="PROSITE" id="PS51910"/>
    </source>
</evidence>
<dbReference type="InterPro" id="IPR029070">
    <property type="entry name" value="Chitinase_insertion_sf"/>
</dbReference>
<reference evidence="4 5" key="1">
    <citation type="submission" date="2024-04" db="EMBL/GenBank/DDBJ databases">
        <title>Phyllosticta paracitricarpa is synonymous to the EU quarantine fungus P. citricarpa based on phylogenomic analyses.</title>
        <authorList>
            <consortium name="Lawrence Berkeley National Laboratory"/>
            <person name="Van Ingen-Buijs V.A."/>
            <person name="Van Westerhoven A.C."/>
            <person name="Haridas S."/>
            <person name="Skiadas P."/>
            <person name="Martin F."/>
            <person name="Groenewald J.Z."/>
            <person name="Crous P.W."/>
            <person name="Seidl M.F."/>
        </authorList>
    </citation>
    <scope>NUCLEOTIDE SEQUENCE [LARGE SCALE GENOMIC DNA]</scope>
    <source>
        <strain evidence="4 5">CBS 123371</strain>
    </source>
</reference>
<evidence type="ECO:0000256" key="1">
    <source>
        <dbReference type="ARBA" id="ARBA00008682"/>
    </source>
</evidence>
<organism evidence="4 5">
    <name type="scientific">Phyllosticta citriasiana</name>
    <dbReference type="NCBI Taxonomy" id="595635"/>
    <lineage>
        <taxon>Eukaryota</taxon>
        <taxon>Fungi</taxon>
        <taxon>Dikarya</taxon>
        <taxon>Ascomycota</taxon>
        <taxon>Pezizomycotina</taxon>
        <taxon>Dothideomycetes</taxon>
        <taxon>Dothideomycetes incertae sedis</taxon>
        <taxon>Botryosphaeriales</taxon>
        <taxon>Phyllostictaceae</taxon>
        <taxon>Phyllosticta</taxon>
    </lineage>
</organism>
<feature type="domain" description="GH18" evidence="3">
    <location>
        <begin position="2"/>
        <end position="357"/>
    </location>
</feature>
<proteinExistence type="inferred from homology"/>
<gene>
    <name evidence="4" type="ORF">IWZ03DRAFT_437134</name>
</gene>
<dbReference type="EC" id="3.2.1.14" evidence="2"/>
<evidence type="ECO:0000256" key="2">
    <source>
        <dbReference type="ARBA" id="ARBA00012729"/>
    </source>
</evidence>
<dbReference type="SUPFAM" id="SSF51445">
    <property type="entry name" value="(Trans)glycosidases"/>
    <property type="match status" value="1"/>
</dbReference>
<dbReference type="InterPro" id="IPR017853">
    <property type="entry name" value="GH"/>
</dbReference>
<dbReference type="Pfam" id="PF00704">
    <property type="entry name" value="Glyco_hydro_18"/>
    <property type="match status" value="1"/>
</dbReference>
<dbReference type="Gene3D" id="3.10.50.10">
    <property type="match status" value="1"/>
</dbReference>
<dbReference type="InterPro" id="IPR001223">
    <property type="entry name" value="Glyco_hydro18_cat"/>
</dbReference>
<dbReference type="Proteomes" id="UP001363622">
    <property type="component" value="Unassembled WGS sequence"/>
</dbReference>
<accession>A0ABR1KVX5</accession>
<comment type="caution">
    <text evidence="4">The sequence shown here is derived from an EMBL/GenBank/DDBJ whole genome shotgun (WGS) entry which is preliminary data.</text>
</comment>
<comment type="similarity">
    <text evidence="1">Belongs to the glycosyl hydrolase 18 family. Chitinase class V subfamily.</text>
</comment>
<sequence>MYLNGVYYPNWHIYKQLPPSSLNFDVISHVFYSFAHVKPDGTVYLSDEWADDQIDVDGTKGCLRSFAALKQKYSILRVVLSVGGGGAGSEPFAAAASTDETRERFAATAKALVNKYNLDGIDSAFSLSRLVVLALDWEHPSDSHQGSDYVKLLAAIRSYMPPPKYTLTTALPAGQWALQYINLAQAAYYLDLVNVMTYDFSGPWVPSTEHHAQLFSPQRPHNQHCTISCNSAIDYFVSHGVPASKLLLGVPAYGRSFLKSKGVGHKYNGHAGEEGTFLYKDLPRPGSKEFVDDKVGAAFCVGGDGGFVTYDNAQTVRMKAQYVKGNGLAGMFYWTGTGDKSDSQESLVFNGYLGMHN</sequence>
<dbReference type="SMART" id="SM00636">
    <property type="entry name" value="Glyco_18"/>
    <property type="match status" value="1"/>
</dbReference>
<dbReference type="PANTHER" id="PTHR11177">
    <property type="entry name" value="CHITINASE"/>
    <property type="match status" value="1"/>
</dbReference>
<evidence type="ECO:0000313" key="5">
    <source>
        <dbReference type="Proteomes" id="UP001363622"/>
    </source>
</evidence>
<protein>
    <recommendedName>
        <fullName evidence="2">chitinase</fullName>
        <ecNumber evidence="2">3.2.1.14</ecNumber>
    </recommendedName>
</protein>